<evidence type="ECO:0000313" key="1">
    <source>
        <dbReference type="EMBL" id="KDR11625.1"/>
    </source>
</evidence>
<evidence type="ECO:0008006" key="3">
    <source>
        <dbReference type="Google" id="ProtNLM"/>
    </source>
</evidence>
<accession>A0A067QPP9</accession>
<dbReference type="EMBL" id="KK853083">
    <property type="protein sequence ID" value="KDR11625.1"/>
    <property type="molecule type" value="Genomic_DNA"/>
</dbReference>
<protein>
    <recommendedName>
        <fullName evidence="3">Interleukin-33</fullName>
    </recommendedName>
</protein>
<dbReference type="AlphaFoldDB" id="A0A067QPP9"/>
<sequence>MFPSLKDPEHANVRLKNVGRQVYLCVTQDDTGNPVLGTKTLNESVDPDVDFSLYYYTSAESGETKMVLPVHQATKACLSMTPDKKLQISSLKDMALLDTNELEGVLEDPLSFTKADSRFFYIKTSGSNVALEAMNGVHYNNFLLVNESNTLDIQEHNNSNYPEEVLFSVEDLDTMGMYINS</sequence>
<name>A0A067QPP9_ZOONE</name>
<dbReference type="Proteomes" id="UP000027135">
    <property type="component" value="Unassembled WGS sequence"/>
</dbReference>
<dbReference type="InParanoid" id="A0A067QPP9"/>
<proteinExistence type="predicted"/>
<dbReference type="OrthoDB" id="8177891at2759"/>
<reference evidence="1 2" key="1">
    <citation type="journal article" date="2014" name="Nat. Commun.">
        <title>Molecular traces of alternative social organization in a termite genome.</title>
        <authorList>
            <person name="Terrapon N."/>
            <person name="Li C."/>
            <person name="Robertson H.M."/>
            <person name="Ji L."/>
            <person name="Meng X."/>
            <person name="Booth W."/>
            <person name="Chen Z."/>
            <person name="Childers C.P."/>
            <person name="Glastad K.M."/>
            <person name="Gokhale K."/>
            <person name="Gowin J."/>
            <person name="Gronenberg W."/>
            <person name="Hermansen R.A."/>
            <person name="Hu H."/>
            <person name="Hunt B.G."/>
            <person name="Huylmans A.K."/>
            <person name="Khalil S.M."/>
            <person name="Mitchell R.D."/>
            <person name="Munoz-Torres M.C."/>
            <person name="Mustard J.A."/>
            <person name="Pan H."/>
            <person name="Reese J.T."/>
            <person name="Scharf M.E."/>
            <person name="Sun F."/>
            <person name="Vogel H."/>
            <person name="Xiao J."/>
            <person name="Yang W."/>
            <person name="Yang Z."/>
            <person name="Yang Z."/>
            <person name="Zhou J."/>
            <person name="Zhu J."/>
            <person name="Brent C.S."/>
            <person name="Elsik C.G."/>
            <person name="Goodisman M.A."/>
            <person name="Liberles D.A."/>
            <person name="Roe R.M."/>
            <person name="Vargo E.L."/>
            <person name="Vilcinskas A."/>
            <person name="Wang J."/>
            <person name="Bornberg-Bauer E."/>
            <person name="Korb J."/>
            <person name="Zhang G."/>
            <person name="Liebig J."/>
        </authorList>
    </citation>
    <scope>NUCLEOTIDE SEQUENCE [LARGE SCALE GENOMIC DNA]</scope>
    <source>
        <tissue evidence="1">Whole organism</tissue>
    </source>
</reference>
<gene>
    <name evidence="1" type="ORF">L798_13951</name>
</gene>
<organism evidence="1 2">
    <name type="scientific">Zootermopsis nevadensis</name>
    <name type="common">Dampwood termite</name>
    <dbReference type="NCBI Taxonomy" id="136037"/>
    <lineage>
        <taxon>Eukaryota</taxon>
        <taxon>Metazoa</taxon>
        <taxon>Ecdysozoa</taxon>
        <taxon>Arthropoda</taxon>
        <taxon>Hexapoda</taxon>
        <taxon>Insecta</taxon>
        <taxon>Pterygota</taxon>
        <taxon>Neoptera</taxon>
        <taxon>Polyneoptera</taxon>
        <taxon>Dictyoptera</taxon>
        <taxon>Blattodea</taxon>
        <taxon>Blattoidea</taxon>
        <taxon>Termitoidae</taxon>
        <taxon>Termopsidae</taxon>
        <taxon>Zootermopsis</taxon>
    </lineage>
</organism>
<evidence type="ECO:0000313" key="2">
    <source>
        <dbReference type="Proteomes" id="UP000027135"/>
    </source>
</evidence>
<keyword evidence="2" id="KW-1185">Reference proteome</keyword>